<dbReference type="EMBL" id="JAAGMD010000552">
    <property type="protein sequence ID" value="NEA88100.1"/>
    <property type="molecule type" value="Genomic_DNA"/>
</dbReference>
<keyword evidence="1" id="KW-0812">Transmembrane</keyword>
<evidence type="ECO:0000256" key="1">
    <source>
        <dbReference type="SAM" id="Phobius"/>
    </source>
</evidence>
<gene>
    <name evidence="2" type="ORF">G3I53_19215</name>
</gene>
<dbReference type="AlphaFoldDB" id="A0A6G3QY39"/>
<comment type="caution">
    <text evidence="2">The sequence shown here is derived from an EMBL/GenBank/DDBJ whole genome shotgun (WGS) entry which is preliminary data.</text>
</comment>
<feature type="transmembrane region" description="Helical" evidence="1">
    <location>
        <begin position="37"/>
        <end position="59"/>
    </location>
</feature>
<organism evidence="2">
    <name type="scientific">Streptomyces sp. SID14436</name>
    <dbReference type="NCBI Taxonomy" id="2706070"/>
    <lineage>
        <taxon>Bacteria</taxon>
        <taxon>Bacillati</taxon>
        <taxon>Actinomycetota</taxon>
        <taxon>Actinomycetes</taxon>
        <taxon>Kitasatosporales</taxon>
        <taxon>Streptomycetaceae</taxon>
        <taxon>Streptomyces</taxon>
    </lineage>
</organism>
<keyword evidence="1" id="KW-1133">Transmembrane helix</keyword>
<feature type="non-terminal residue" evidence="2">
    <location>
        <position position="69"/>
    </location>
</feature>
<accession>A0A6G3QY39</accession>
<reference evidence="2" key="1">
    <citation type="submission" date="2020-01" db="EMBL/GenBank/DDBJ databases">
        <title>Insect and environment-associated Actinomycetes.</title>
        <authorList>
            <person name="Currrie C."/>
            <person name="Chevrette M."/>
            <person name="Carlson C."/>
            <person name="Stubbendieck R."/>
            <person name="Wendt-Pienkowski E."/>
        </authorList>
    </citation>
    <scope>NUCLEOTIDE SEQUENCE</scope>
    <source>
        <strain evidence="2">SID14436</strain>
    </source>
</reference>
<evidence type="ECO:0000313" key="2">
    <source>
        <dbReference type="EMBL" id="NEA88100.1"/>
    </source>
</evidence>
<keyword evidence="1" id="KW-0472">Membrane</keyword>
<protein>
    <submittedName>
        <fullName evidence="2">Uncharacterized protein</fullName>
    </submittedName>
</protein>
<dbReference type="RefSeq" id="WP_203617246.1">
    <property type="nucleotide sequence ID" value="NZ_JAAGMD010000552.1"/>
</dbReference>
<feature type="non-terminal residue" evidence="2">
    <location>
        <position position="1"/>
    </location>
</feature>
<sequence>YDGGWFVAAFGAVTGGVLLATARLLRRLRPAEVAAGVLLFAGLLLTVLTLLLPGAGYLLQWPLLAALPA</sequence>
<feature type="transmembrane region" description="Helical" evidence="1">
    <location>
        <begin position="6"/>
        <end position="25"/>
    </location>
</feature>
<name>A0A6G3QY39_9ACTN</name>
<proteinExistence type="predicted"/>